<comment type="caution">
    <text evidence="1">The sequence shown here is derived from an EMBL/GenBank/DDBJ whole genome shotgun (WGS) entry which is preliminary data.</text>
</comment>
<dbReference type="AlphaFoldDB" id="A0A7K4BZV8"/>
<protein>
    <submittedName>
        <fullName evidence="1">Uncharacterized protein</fullName>
    </submittedName>
</protein>
<reference evidence="1 2" key="1">
    <citation type="journal article" date="2020" name="Biotechnol. Biofuels">
        <title>New insights from the biogas microbiome by comprehensive genome-resolved metagenomics of nearly 1600 species originating from multiple anaerobic digesters.</title>
        <authorList>
            <person name="Campanaro S."/>
            <person name="Treu L."/>
            <person name="Rodriguez-R L.M."/>
            <person name="Kovalovszki A."/>
            <person name="Ziels R.M."/>
            <person name="Maus I."/>
            <person name="Zhu X."/>
            <person name="Kougias P.G."/>
            <person name="Basile A."/>
            <person name="Luo G."/>
            <person name="Schluter A."/>
            <person name="Konstantinidis K.T."/>
            <person name="Angelidaki I."/>
        </authorList>
    </citation>
    <scope>NUCLEOTIDE SEQUENCE [LARGE SCALE GENOMIC DNA]</scope>
    <source>
        <strain evidence="1">AS22ysBPME_79</strain>
    </source>
</reference>
<dbReference type="Proteomes" id="UP000526302">
    <property type="component" value="Unassembled WGS sequence"/>
</dbReference>
<organism evidence="1 2">
    <name type="scientific">Candidatus Iainarchaeum sp</name>
    <dbReference type="NCBI Taxonomy" id="3101447"/>
    <lineage>
        <taxon>Archaea</taxon>
        <taxon>Candidatus Iainarchaeota</taxon>
        <taxon>Candidatus Iainarchaeia</taxon>
        <taxon>Candidatus Iainarchaeales</taxon>
        <taxon>Candidatus Iainarchaeaceae</taxon>
        <taxon>Candidatus Iainarchaeum</taxon>
    </lineage>
</organism>
<accession>A0A7K4BZV8</accession>
<evidence type="ECO:0000313" key="2">
    <source>
        <dbReference type="Proteomes" id="UP000526302"/>
    </source>
</evidence>
<name>A0A7K4BZV8_9ARCH</name>
<sequence length="234" mass="28030">MPTNMSKLKNFPKNLSKKIIIGLTGRNDSEVIEKIKNADKLKIKEAGLFLEMLKPNQRQNVYEELEKSKIKKIPLIHVRDDMVKKEFDYLEKKYSPKYYTIHESTFNHLHKWKNYQQKLFLEMNYDNHIEKNVKVEKIGGFCIDLSHLKAAQERNAKEYEYTIKQIKKTKNLCNHLNGYDEIEKRDIHTIKSEKEFNYLKELPKIVFGEKIALEMFNPIEEQIKYKKYLIKLLT</sequence>
<dbReference type="EMBL" id="JAAZKV010000023">
    <property type="protein sequence ID" value="NMA44783.1"/>
    <property type="molecule type" value="Genomic_DNA"/>
</dbReference>
<gene>
    <name evidence="1" type="ORF">GX950_03170</name>
</gene>
<evidence type="ECO:0000313" key="1">
    <source>
        <dbReference type="EMBL" id="NMA44783.1"/>
    </source>
</evidence>
<proteinExistence type="predicted"/>